<dbReference type="EMBL" id="GBRH01179386">
    <property type="protein sequence ID" value="JAE18510.1"/>
    <property type="molecule type" value="Transcribed_RNA"/>
</dbReference>
<accession>A0A0A9G0A6</accession>
<evidence type="ECO:0000313" key="1">
    <source>
        <dbReference type="EMBL" id="JAE18510.1"/>
    </source>
</evidence>
<name>A0A0A9G0A6_ARUDO</name>
<protein>
    <submittedName>
        <fullName evidence="1">Uncharacterized protein</fullName>
    </submittedName>
</protein>
<reference evidence="1" key="1">
    <citation type="submission" date="2014-09" db="EMBL/GenBank/DDBJ databases">
        <authorList>
            <person name="Magalhaes I.L.F."/>
            <person name="Oliveira U."/>
            <person name="Santos F.R."/>
            <person name="Vidigal T.H.D.A."/>
            <person name="Brescovit A.D."/>
            <person name="Santos A.J."/>
        </authorList>
    </citation>
    <scope>NUCLEOTIDE SEQUENCE</scope>
    <source>
        <tissue evidence="1">Shoot tissue taken approximately 20 cm above the soil surface</tissue>
    </source>
</reference>
<organism evidence="1">
    <name type="scientific">Arundo donax</name>
    <name type="common">Giant reed</name>
    <name type="synonym">Donax arundinaceus</name>
    <dbReference type="NCBI Taxonomy" id="35708"/>
    <lineage>
        <taxon>Eukaryota</taxon>
        <taxon>Viridiplantae</taxon>
        <taxon>Streptophyta</taxon>
        <taxon>Embryophyta</taxon>
        <taxon>Tracheophyta</taxon>
        <taxon>Spermatophyta</taxon>
        <taxon>Magnoliopsida</taxon>
        <taxon>Liliopsida</taxon>
        <taxon>Poales</taxon>
        <taxon>Poaceae</taxon>
        <taxon>PACMAD clade</taxon>
        <taxon>Arundinoideae</taxon>
        <taxon>Arundineae</taxon>
        <taxon>Arundo</taxon>
    </lineage>
</organism>
<sequence>MMHSKSWLDCQPLVVLRQHRPLLQRMH</sequence>
<reference evidence="1" key="2">
    <citation type="journal article" date="2015" name="Data Brief">
        <title>Shoot transcriptome of the giant reed, Arundo donax.</title>
        <authorList>
            <person name="Barrero R.A."/>
            <person name="Guerrero F.D."/>
            <person name="Moolhuijzen P."/>
            <person name="Goolsby J.A."/>
            <person name="Tidwell J."/>
            <person name="Bellgard S.E."/>
            <person name="Bellgard M.I."/>
        </authorList>
    </citation>
    <scope>NUCLEOTIDE SEQUENCE</scope>
    <source>
        <tissue evidence="1">Shoot tissue taken approximately 20 cm above the soil surface</tissue>
    </source>
</reference>
<proteinExistence type="predicted"/>
<dbReference type="AlphaFoldDB" id="A0A0A9G0A6"/>